<keyword evidence="8" id="KW-1185">Reference proteome</keyword>
<organism evidence="7 8">
    <name type="scientific">Chlamydomonas incerta</name>
    <dbReference type="NCBI Taxonomy" id="51695"/>
    <lineage>
        <taxon>Eukaryota</taxon>
        <taxon>Viridiplantae</taxon>
        <taxon>Chlorophyta</taxon>
        <taxon>core chlorophytes</taxon>
        <taxon>Chlorophyceae</taxon>
        <taxon>CS clade</taxon>
        <taxon>Chlamydomonadales</taxon>
        <taxon>Chlamydomonadaceae</taxon>
        <taxon>Chlamydomonas</taxon>
    </lineage>
</organism>
<dbReference type="SUPFAM" id="SSF144232">
    <property type="entry name" value="HIT/MYND zinc finger-like"/>
    <property type="match status" value="1"/>
</dbReference>
<keyword evidence="3" id="KW-0862">Zinc</keyword>
<dbReference type="OrthoDB" id="552154at2759"/>
<evidence type="ECO:0000259" key="6">
    <source>
        <dbReference type="PROSITE" id="PS50865"/>
    </source>
</evidence>
<dbReference type="GO" id="GO:0008270">
    <property type="term" value="F:zinc ion binding"/>
    <property type="evidence" value="ECO:0007669"/>
    <property type="project" value="UniProtKB-KW"/>
</dbReference>
<dbReference type="EMBL" id="JAEHOC010000038">
    <property type="protein sequence ID" value="KAG2427727.1"/>
    <property type="molecule type" value="Genomic_DNA"/>
</dbReference>
<reference evidence="7" key="1">
    <citation type="journal article" date="2020" name="bioRxiv">
        <title>Comparative genomics of Chlamydomonas.</title>
        <authorList>
            <person name="Craig R.J."/>
            <person name="Hasan A.R."/>
            <person name="Ness R.W."/>
            <person name="Keightley P.D."/>
        </authorList>
    </citation>
    <scope>NUCLEOTIDE SEQUENCE</scope>
    <source>
        <strain evidence="7">SAG 7.73</strain>
    </source>
</reference>
<name>A0A835SMH0_CHLIN</name>
<dbReference type="PROSITE" id="PS50865">
    <property type="entry name" value="ZF_MYND_2"/>
    <property type="match status" value="1"/>
</dbReference>
<evidence type="ECO:0000256" key="4">
    <source>
        <dbReference type="PROSITE-ProRule" id="PRU00134"/>
    </source>
</evidence>
<accession>A0A835SMH0</accession>
<evidence type="ECO:0000256" key="1">
    <source>
        <dbReference type="ARBA" id="ARBA00022723"/>
    </source>
</evidence>
<proteinExistence type="predicted"/>
<dbReference type="InterPro" id="IPR002893">
    <property type="entry name" value="Znf_MYND"/>
</dbReference>
<keyword evidence="2 4" id="KW-0863">Zinc-finger</keyword>
<evidence type="ECO:0000256" key="3">
    <source>
        <dbReference type="ARBA" id="ARBA00022833"/>
    </source>
</evidence>
<sequence>MLYSTDYPQQHMACQALVAGPPGQALSLQDRAHLAKSLVDLAASHHPYEPLAAAEPSASGMVAAELQAAAWAALQVVQGEAALGLRPAAACEPPQRCHADGCSNSTAGVETEVCGLCGVAVFCSPRCARAGRLGRHASCVLEALNGGSRLGASTAVYLSALMAGRPRGGTGSTGSGHCGSWRCTWCAGGRQRGPMPWGPHDEDEGTGDNLPPPHVPGVVEASPGGGLQRRGARAGGLPVGRGGAGRGQWLEDPLPEWGLGAAVPRVVHLFNMVTSERPPGCGGAVVWSEGELQRHAAQLARCTGAAEAGATAGGGGGGELVMRGYTELCFNAAADFPCPAARASCLDAAVALHALAVRAPHAALQAAAAGALQHLSAAGLQALLARPPQSGAGKAKPGRREVALGCALKLMALVLAGGQAQAGAAGGAAAGGSSLAAALQSEWSGLLGALERISGGGGGSAPAQQSLMGALAELVAVCGRQGLLQRDQLQAAEALLRSKGIAVSAAVGDSEPSKPAVAATAAPAAASARPEPGIKVCARCGAAAGAGGTRLRKCSRCQAVRYCSEACQTAHWAAGHERECKQLAAALAAAAAAGGSGGRAGRGGDAGPVEVD</sequence>
<feature type="compositionally biased region" description="Gly residues" evidence="5">
    <location>
        <begin position="223"/>
        <end position="241"/>
    </location>
</feature>
<keyword evidence="1" id="KW-0479">Metal-binding</keyword>
<dbReference type="AlphaFoldDB" id="A0A835SMH0"/>
<dbReference type="Gene3D" id="6.10.140.2220">
    <property type="match status" value="1"/>
</dbReference>
<feature type="region of interest" description="Disordered" evidence="5">
    <location>
        <begin position="194"/>
        <end position="241"/>
    </location>
</feature>
<feature type="domain" description="MYND-type" evidence="6">
    <location>
        <begin position="537"/>
        <end position="580"/>
    </location>
</feature>
<evidence type="ECO:0000313" key="8">
    <source>
        <dbReference type="Proteomes" id="UP000650467"/>
    </source>
</evidence>
<evidence type="ECO:0000256" key="5">
    <source>
        <dbReference type="SAM" id="MobiDB-lite"/>
    </source>
</evidence>
<dbReference type="Pfam" id="PF01753">
    <property type="entry name" value="zf-MYND"/>
    <property type="match status" value="1"/>
</dbReference>
<evidence type="ECO:0000256" key="2">
    <source>
        <dbReference type="ARBA" id="ARBA00022771"/>
    </source>
</evidence>
<evidence type="ECO:0000313" key="7">
    <source>
        <dbReference type="EMBL" id="KAG2427727.1"/>
    </source>
</evidence>
<comment type="caution">
    <text evidence="7">The sequence shown here is derived from an EMBL/GenBank/DDBJ whole genome shotgun (WGS) entry which is preliminary data.</text>
</comment>
<dbReference type="PROSITE" id="PS01360">
    <property type="entry name" value="ZF_MYND_1"/>
    <property type="match status" value="1"/>
</dbReference>
<gene>
    <name evidence="7" type="ORF">HXX76_012052</name>
</gene>
<dbReference type="Proteomes" id="UP000650467">
    <property type="component" value="Unassembled WGS sequence"/>
</dbReference>
<protein>
    <recommendedName>
        <fullName evidence="6">MYND-type domain-containing protein</fullName>
    </recommendedName>
</protein>